<comment type="caution">
    <text evidence="5">The sequence shown here is derived from an EMBL/GenBank/DDBJ whole genome shotgun (WGS) entry which is preliminary data.</text>
</comment>
<dbReference type="SMART" id="SM00342">
    <property type="entry name" value="HTH_ARAC"/>
    <property type="match status" value="1"/>
</dbReference>
<dbReference type="SUPFAM" id="SSF46689">
    <property type="entry name" value="Homeodomain-like"/>
    <property type="match status" value="1"/>
</dbReference>
<evidence type="ECO:0000313" key="6">
    <source>
        <dbReference type="Proteomes" id="UP000283672"/>
    </source>
</evidence>
<evidence type="ECO:0000259" key="4">
    <source>
        <dbReference type="PROSITE" id="PS01124"/>
    </source>
</evidence>
<dbReference type="GO" id="GO:0043565">
    <property type="term" value="F:sequence-specific DNA binding"/>
    <property type="evidence" value="ECO:0007669"/>
    <property type="project" value="InterPro"/>
</dbReference>
<sequence length="275" mass="32627">MDKDVLLYNTTEQHRFPSDFLGQYHIHILCLKGKMQFAYANQTFQLKENKFAIWQLGSEITDVIYSPDFEAEFLLIGRQFLMEYNPETLWATKAYVYIKSNPIFHLDTQEKKLIEADFRSFRLRIDFENHLFYKEVLGRKVQVFLFDLWHIYKEELKKMEGMSNTSAGLFNRFMDLIRQYAIVNREVNFYSDKLCVTPKYLSEIVRKGSGYPASYWINAFATQEIVRMLKTTDMTIQEIADAMHFYNLSHFSRFTKRMLGLSPTAYRDKVCGQQG</sequence>
<dbReference type="PANTHER" id="PTHR43280:SF32">
    <property type="entry name" value="TRANSCRIPTIONAL REGULATORY PROTEIN"/>
    <property type="match status" value="1"/>
</dbReference>
<name>A0AA92V9J4_9BACT</name>
<dbReference type="EMBL" id="QROP01000026">
    <property type="protein sequence ID" value="RHL36430.1"/>
    <property type="molecule type" value="Genomic_DNA"/>
</dbReference>
<dbReference type="AlphaFoldDB" id="A0AA92V9J4"/>
<accession>A0AA92V9J4</accession>
<keyword evidence="1" id="KW-0805">Transcription regulation</keyword>
<gene>
    <name evidence="5" type="ORF">DW026_10325</name>
</gene>
<dbReference type="Pfam" id="PF12833">
    <property type="entry name" value="HTH_18"/>
    <property type="match status" value="1"/>
</dbReference>
<dbReference type="PROSITE" id="PS01124">
    <property type="entry name" value="HTH_ARAC_FAMILY_2"/>
    <property type="match status" value="1"/>
</dbReference>
<feature type="domain" description="HTH araC/xylS-type" evidence="4">
    <location>
        <begin position="171"/>
        <end position="269"/>
    </location>
</feature>
<protein>
    <submittedName>
        <fullName evidence="5">AraC family transcriptional regulator</fullName>
    </submittedName>
</protein>
<evidence type="ECO:0000256" key="2">
    <source>
        <dbReference type="ARBA" id="ARBA00023125"/>
    </source>
</evidence>
<reference evidence="5 6" key="1">
    <citation type="submission" date="2018-08" db="EMBL/GenBank/DDBJ databases">
        <title>A genome reference for cultivated species of the human gut microbiota.</title>
        <authorList>
            <person name="Zou Y."/>
            <person name="Xue W."/>
            <person name="Luo G."/>
        </authorList>
    </citation>
    <scope>NUCLEOTIDE SEQUENCE [LARGE SCALE GENOMIC DNA]</scope>
    <source>
        <strain evidence="5 6">AF38-11</strain>
    </source>
</reference>
<evidence type="ECO:0000256" key="3">
    <source>
        <dbReference type="ARBA" id="ARBA00023163"/>
    </source>
</evidence>
<dbReference type="RefSeq" id="WP_118416604.1">
    <property type="nucleotide sequence ID" value="NZ_QROP01000026.1"/>
</dbReference>
<proteinExistence type="predicted"/>
<keyword evidence="2" id="KW-0238">DNA-binding</keyword>
<keyword evidence="3" id="KW-0804">Transcription</keyword>
<dbReference type="PANTHER" id="PTHR43280">
    <property type="entry name" value="ARAC-FAMILY TRANSCRIPTIONAL REGULATOR"/>
    <property type="match status" value="1"/>
</dbReference>
<dbReference type="Proteomes" id="UP000283672">
    <property type="component" value="Unassembled WGS sequence"/>
</dbReference>
<dbReference type="Gene3D" id="1.10.10.60">
    <property type="entry name" value="Homeodomain-like"/>
    <property type="match status" value="1"/>
</dbReference>
<dbReference type="InterPro" id="IPR018060">
    <property type="entry name" value="HTH_AraC"/>
</dbReference>
<evidence type="ECO:0000256" key="1">
    <source>
        <dbReference type="ARBA" id="ARBA00023015"/>
    </source>
</evidence>
<organism evidence="5 6">
    <name type="scientific">Segatella copri</name>
    <dbReference type="NCBI Taxonomy" id="165179"/>
    <lineage>
        <taxon>Bacteria</taxon>
        <taxon>Pseudomonadati</taxon>
        <taxon>Bacteroidota</taxon>
        <taxon>Bacteroidia</taxon>
        <taxon>Bacteroidales</taxon>
        <taxon>Prevotellaceae</taxon>
        <taxon>Segatella</taxon>
    </lineage>
</organism>
<dbReference type="GO" id="GO:0003700">
    <property type="term" value="F:DNA-binding transcription factor activity"/>
    <property type="evidence" value="ECO:0007669"/>
    <property type="project" value="InterPro"/>
</dbReference>
<dbReference type="InterPro" id="IPR009057">
    <property type="entry name" value="Homeodomain-like_sf"/>
</dbReference>
<evidence type="ECO:0000313" key="5">
    <source>
        <dbReference type="EMBL" id="RHL36430.1"/>
    </source>
</evidence>